<dbReference type="EMBL" id="JADCNM010000011">
    <property type="protein sequence ID" value="KAG0462441.1"/>
    <property type="molecule type" value="Genomic_DNA"/>
</dbReference>
<accession>A0A835PXR1</accession>
<organism evidence="1 2">
    <name type="scientific">Vanilla planifolia</name>
    <name type="common">Vanilla</name>
    <dbReference type="NCBI Taxonomy" id="51239"/>
    <lineage>
        <taxon>Eukaryota</taxon>
        <taxon>Viridiplantae</taxon>
        <taxon>Streptophyta</taxon>
        <taxon>Embryophyta</taxon>
        <taxon>Tracheophyta</taxon>
        <taxon>Spermatophyta</taxon>
        <taxon>Magnoliopsida</taxon>
        <taxon>Liliopsida</taxon>
        <taxon>Asparagales</taxon>
        <taxon>Orchidaceae</taxon>
        <taxon>Vanilloideae</taxon>
        <taxon>Vanilleae</taxon>
        <taxon>Vanilla</taxon>
    </lineage>
</organism>
<evidence type="ECO:0000313" key="2">
    <source>
        <dbReference type="Proteomes" id="UP000639772"/>
    </source>
</evidence>
<dbReference type="AlphaFoldDB" id="A0A835PXR1"/>
<comment type="caution">
    <text evidence="1">The sequence shown here is derived from an EMBL/GenBank/DDBJ whole genome shotgun (WGS) entry which is preliminary data.</text>
</comment>
<gene>
    <name evidence="1" type="ORF">HPP92_020917</name>
</gene>
<reference evidence="1 2" key="1">
    <citation type="journal article" date="2020" name="Nat. Food">
        <title>A phased Vanilla planifolia genome enables genetic improvement of flavour and production.</title>
        <authorList>
            <person name="Hasing T."/>
            <person name="Tang H."/>
            <person name="Brym M."/>
            <person name="Khazi F."/>
            <person name="Huang T."/>
            <person name="Chambers A.H."/>
        </authorList>
    </citation>
    <scope>NUCLEOTIDE SEQUENCE [LARGE SCALE GENOMIC DNA]</scope>
    <source>
        <tissue evidence="1">Leaf</tissue>
    </source>
</reference>
<name>A0A835PXR1_VANPL</name>
<evidence type="ECO:0000313" key="1">
    <source>
        <dbReference type="EMBL" id="KAG0462441.1"/>
    </source>
</evidence>
<proteinExistence type="predicted"/>
<dbReference type="OrthoDB" id="5947505at2759"/>
<sequence length="119" mass="13381">MATSITISASRAVVSLLGRPVKGNVGKSRLSHTRRFASSAHNDEYETAKWEKITYLEMRPARLLSVYHLSRDISISLNLRRTPICTSATRSSPGDLMVSLRRRNMITDLPENSWHVDAV</sequence>
<dbReference type="Proteomes" id="UP000639772">
    <property type="component" value="Chromosome 11"/>
</dbReference>
<protein>
    <submittedName>
        <fullName evidence="1">Uncharacterized protein</fullName>
    </submittedName>
</protein>